<organism evidence="1 2">
    <name type="scientific">Abeliophyllum distichum</name>
    <dbReference type="NCBI Taxonomy" id="126358"/>
    <lineage>
        <taxon>Eukaryota</taxon>
        <taxon>Viridiplantae</taxon>
        <taxon>Streptophyta</taxon>
        <taxon>Embryophyta</taxon>
        <taxon>Tracheophyta</taxon>
        <taxon>Spermatophyta</taxon>
        <taxon>Magnoliopsida</taxon>
        <taxon>eudicotyledons</taxon>
        <taxon>Gunneridae</taxon>
        <taxon>Pentapetalae</taxon>
        <taxon>asterids</taxon>
        <taxon>lamiids</taxon>
        <taxon>Lamiales</taxon>
        <taxon>Oleaceae</taxon>
        <taxon>Forsythieae</taxon>
        <taxon>Abeliophyllum</taxon>
    </lineage>
</organism>
<comment type="caution">
    <text evidence="1">The sequence shown here is derived from an EMBL/GenBank/DDBJ whole genome shotgun (WGS) entry which is preliminary data.</text>
</comment>
<reference evidence="2" key="1">
    <citation type="submission" date="2024-07" db="EMBL/GenBank/DDBJ databases">
        <title>Two chromosome-level genome assemblies of Korean endemic species Abeliophyllum distichum and Forsythia ovata (Oleaceae).</title>
        <authorList>
            <person name="Jang H."/>
        </authorList>
    </citation>
    <scope>NUCLEOTIDE SEQUENCE [LARGE SCALE GENOMIC DNA]</scope>
</reference>
<name>A0ABD1TX96_9LAMI</name>
<gene>
    <name evidence="1" type="ORF">Adt_13607</name>
</gene>
<dbReference type="AlphaFoldDB" id="A0ABD1TX96"/>
<dbReference type="EMBL" id="JBFOLK010000004">
    <property type="protein sequence ID" value="KAL2517360.1"/>
    <property type="molecule type" value="Genomic_DNA"/>
</dbReference>
<dbReference type="Proteomes" id="UP001604336">
    <property type="component" value="Unassembled WGS sequence"/>
</dbReference>
<keyword evidence="2" id="KW-1185">Reference proteome</keyword>
<sequence>MVLVTGSYILRAVDGVRMQVNATRECIWTLICEGYHKHNKGIEREGGKRIDMITDTYVRHVIVSKSISQPRLMDALQRNLSSYVIDKLAAWKFNPSLLCMANIMTIFTKIARIRCFNWNKVFVTYCDRSSFNRDVDDVDPMEGKGLKI</sequence>
<accession>A0ABD1TX96</accession>
<evidence type="ECO:0000313" key="1">
    <source>
        <dbReference type="EMBL" id="KAL2517360.1"/>
    </source>
</evidence>
<evidence type="ECO:0000313" key="2">
    <source>
        <dbReference type="Proteomes" id="UP001604336"/>
    </source>
</evidence>
<proteinExistence type="predicted"/>
<protein>
    <submittedName>
        <fullName evidence="1">Uncharacterized protein</fullName>
    </submittedName>
</protein>